<organism evidence="1">
    <name type="scientific">Ixodes ricinus</name>
    <name type="common">Common tick</name>
    <name type="synonym">Acarus ricinus</name>
    <dbReference type="NCBI Taxonomy" id="34613"/>
    <lineage>
        <taxon>Eukaryota</taxon>
        <taxon>Metazoa</taxon>
        <taxon>Ecdysozoa</taxon>
        <taxon>Arthropoda</taxon>
        <taxon>Chelicerata</taxon>
        <taxon>Arachnida</taxon>
        <taxon>Acari</taxon>
        <taxon>Parasitiformes</taxon>
        <taxon>Ixodida</taxon>
        <taxon>Ixodoidea</taxon>
        <taxon>Ixodidae</taxon>
        <taxon>Ixodinae</taxon>
        <taxon>Ixodes</taxon>
    </lineage>
</organism>
<protein>
    <submittedName>
        <fullName evidence="1">Uncharacterized protein</fullName>
    </submittedName>
</protein>
<proteinExistence type="predicted"/>
<evidence type="ECO:0000313" key="1">
    <source>
        <dbReference type="EMBL" id="JAR89994.1"/>
    </source>
</evidence>
<reference evidence="1" key="1">
    <citation type="journal article" date="2018" name="PLoS Negl. Trop. Dis.">
        <title>Sialome diversity of ticks revealed by RNAseq of single tick salivary glands.</title>
        <authorList>
            <person name="Perner J."/>
            <person name="Kropackova S."/>
            <person name="Kopacek P."/>
            <person name="Ribeiro J.M."/>
        </authorList>
    </citation>
    <scope>NUCLEOTIDE SEQUENCE</scope>
    <source>
        <strain evidence="1">Siblings of single egg batch collected in Ceske Budejovice</strain>
        <tissue evidence="1">Salivary glands</tissue>
    </source>
</reference>
<dbReference type="EMBL" id="GEGO01005410">
    <property type="protein sequence ID" value="JAR89994.1"/>
    <property type="molecule type" value="Transcribed_RNA"/>
</dbReference>
<accession>A0A147BGZ5</accession>
<sequence length="94" mass="10787">SRGMVIQSIGFTGHLQVVPLLLLLIDYCILKKEIDHGSSRDSHSGEEYRAVCSLLVHCVFLNKICRPTHERYAQEHHKSRLVANCFNFRHGSRI</sequence>
<dbReference type="AlphaFoldDB" id="A0A147BGZ5"/>
<name>A0A147BGZ5_IXORI</name>
<feature type="non-terminal residue" evidence="1">
    <location>
        <position position="1"/>
    </location>
</feature>